<dbReference type="OrthoDB" id="3260408at2759"/>
<proteinExistence type="predicted"/>
<feature type="compositionally biased region" description="Basic and acidic residues" evidence="1">
    <location>
        <begin position="1"/>
        <end position="21"/>
    </location>
</feature>
<keyword evidence="4" id="KW-1185">Reference proteome</keyword>
<name>A0A5M3ZCB4_ASPTE</name>
<accession>A0A5M3ZCB4</accession>
<feature type="compositionally biased region" description="Polar residues" evidence="1">
    <location>
        <begin position="608"/>
        <end position="623"/>
    </location>
</feature>
<dbReference type="AlphaFoldDB" id="A0A5M3ZCB4"/>
<comment type="caution">
    <text evidence="3">The sequence shown here is derived from an EMBL/GenBank/DDBJ whole genome shotgun (WGS) entry which is preliminary data.</text>
</comment>
<gene>
    <name evidence="3" type="ORF">ATEIFO6365_0013019300</name>
</gene>
<feature type="compositionally biased region" description="Basic and acidic residues" evidence="1">
    <location>
        <begin position="734"/>
        <end position="748"/>
    </location>
</feature>
<dbReference type="Proteomes" id="UP000452235">
    <property type="component" value="Unassembled WGS sequence"/>
</dbReference>
<dbReference type="EMBL" id="BLJY01000013">
    <property type="protein sequence ID" value="GFF20859.1"/>
    <property type="molecule type" value="Genomic_DNA"/>
</dbReference>
<feature type="compositionally biased region" description="Basic and acidic residues" evidence="1">
    <location>
        <begin position="819"/>
        <end position="828"/>
    </location>
</feature>
<sequence length="828" mass="91525">MATRDNGHASEAVDKSMRNTDSRVTSKAKKTNPFRWTLGLLVRLCIWYALLTPFFRCPSRLSDLNESSPRVCKPYLVARSYIDPHVAPYYDAYAAPYVDATRPYVNLLNEKVYTPSVNVAKYGYDKYGAPALNQAQAFGQQQWDAQVTPRLLSVKGRANDLYASEVSPHVQRVKAALSPYYQRVNSAIRSAAQNYILPFYARSRPFIGKTYTSGQDMLATTVLPYAQSTWSSAISFVSSSLWPKVTGLYSENVEPQLVKIGQRLASYRERKRFHSVVEESDSTATKVDQSTSSTISSVEAVSVESPSTPSVVAASPTPQKLTPAQIAAQARERIESDLQTWEEKFAVAAGNAVEELEARIVEIIDAYIATQAKDHGEGLLADLQAVVEQETSAVKDRINSLAESLPAEDAPEEEEKAQEALVKEVRDSAFTIRDRAHALREWHNSFDEELQLRVSTAARSTLSVLDSIHNLGFQEIGTRWAWMDGVTYKDWEKYHSLKAAFEDWRTQFLNDRMKHPKLEEAKSTAEDILSIGMDAAESAAKELARLKEVGKWKITAREVSDNFATRSEPPPLPPKPSVADEEDVPVDMEDHEELEAHAKVDDSDGESNESSAKTTIESENNIMDSDDVFEADDREEANMDIPLVRAAEETESTTSFEDDEAVLEDAGDEPTKPVWGAEAAAVPPVHHVVDNNDDLNGDAEEVEELTQPLKTGENEKASADSADSRSTQTSSETTDQKESPHASVKELVNKLLADQGSDLPEDVKLKLQALYESPDLMKPTSSVDSEEDVPTFSASPAPVSSIVVEDEKNTGEEAVGSGFEDKPVRKDL</sequence>
<dbReference type="PANTHER" id="PTHR23242:SF9">
    <property type="entry name" value="TRANSCRIPTION FACTOR HOXA13"/>
    <property type="match status" value="1"/>
</dbReference>
<feature type="compositionally biased region" description="Polar residues" evidence="1">
    <location>
        <begin position="724"/>
        <end position="733"/>
    </location>
</feature>
<keyword evidence="2" id="KW-0472">Membrane</keyword>
<feature type="compositionally biased region" description="Acidic residues" evidence="1">
    <location>
        <begin position="656"/>
        <end position="668"/>
    </location>
</feature>
<evidence type="ECO:0000313" key="4">
    <source>
        <dbReference type="Proteomes" id="UP000452235"/>
    </source>
</evidence>
<reference evidence="3 4" key="1">
    <citation type="submission" date="2020-01" db="EMBL/GenBank/DDBJ databases">
        <title>Aspergillus terreus IFO 6365 whole genome shotgun sequence.</title>
        <authorList>
            <person name="Kanamasa S."/>
            <person name="Takahashi H."/>
        </authorList>
    </citation>
    <scope>NUCLEOTIDE SEQUENCE [LARGE SCALE GENOMIC DNA]</scope>
    <source>
        <strain evidence="3 4">IFO 6365</strain>
    </source>
</reference>
<evidence type="ECO:0000313" key="3">
    <source>
        <dbReference type="EMBL" id="GFF20859.1"/>
    </source>
</evidence>
<feature type="transmembrane region" description="Helical" evidence="2">
    <location>
        <begin position="36"/>
        <end position="55"/>
    </location>
</feature>
<dbReference type="VEuPathDB" id="FungiDB:ATEG_09699"/>
<feature type="compositionally biased region" description="Acidic residues" evidence="1">
    <location>
        <begin position="691"/>
        <end position="704"/>
    </location>
</feature>
<feature type="region of interest" description="Disordered" evidence="1">
    <location>
        <begin position="597"/>
        <end position="625"/>
    </location>
</feature>
<keyword evidence="3" id="KW-0371">Homeobox</keyword>
<evidence type="ECO:0000256" key="1">
    <source>
        <dbReference type="SAM" id="MobiDB-lite"/>
    </source>
</evidence>
<keyword evidence="2" id="KW-0812">Transmembrane</keyword>
<organism evidence="3 4">
    <name type="scientific">Aspergillus terreus</name>
    <dbReference type="NCBI Taxonomy" id="33178"/>
    <lineage>
        <taxon>Eukaryota</taxon>
        <taxon>Fungi</taxon>
        <taxon>Dikarya</taxon>
        <taxon>Ascomycota</taxon>
        <taxon>Pezizomycotina</taxon>
        <taxon>Eurotiomycetes</taxon>
        <taxon>Eurotiomycetidae</taxon>
        <taxon>Eurotiales</taxon>
        <taxon>Aspergillaceae</taxon>
        <taxon>Aspergillus</taxon>
        <taxon>Aspergillus subgen. Circumdati</taxon>
    </lineage>
</organism>
<feature type="region of interest" description="Disordered" evidence="1">
    <location>
        <begin position="773"/>
        <end position="828"/>
    </location>
</feature>
<protein>
    <submittedName>
        <fullName evidence="3">Transcription factor hoxa13</fullName>
    </submittedName>
</protein>
<evidence type="ECO:0000256" key="2">
    <source>
        <dbReference type="SAM" id="Phobius"/>
    </source>
</evidence>
<keyword evidence="2" id="KW-1133">Transmembrane helix</keyword>
<dbReference type="GO" id="GO:0003677">
    <property type="term" value="F:DNA binding"/>
    <property type="evidence" value="ECO:0007669"/>
    <property type="project" value="UniProtKB-KW"/>
</dbReference>
<dbReference type="PANTHER" id="PTHR23242">
    <property type="entry name" value="TRANSCRIPTION FACTOR HOXA13"/>
    <property type="match status" value="1"/>
</dbReference>
<feature type="compositionally biased region" description="Low complexity" evidence="1">
    <location>
        <begin position="793"/>
        <end position="803"/>
    </location>
</feature>
<feature type="region of interest" description="Disordered" evidence="1">
    <location>
        <begin position="1"/>
        <end position="26"/>
    </location>
</feature>
<feature type="region of interest" description="Disordered" evidence="1">
    <location>
        <begin position="561"/>
        <end position="581"/>
    </location>
</feature>
<feature type="region of interest" description="Disordered" evidence="1">
    <location>
        <begin position="642"/>
        <end position="759"/>
    </location>
</feature>